<evidence type="ECO:0000313" key="4">
    <source>
        <dbReference type="Proteomes" id="UP000618931"/>
    </source>
</evidence>
<dbReference type="SUPFAM" id="SSF53187">
    <property type="entry name" value="Zn-dependent exopeptidases"/>
    <property type="match status" value="1"/>
</dbReference>
<dbReference type="InterPro" id="IPR007484">
    <property type="entry name" value="Peptidase_M28"/>
</dbReference>
<feature type="domain" description="Peptidase M28" evidence="2">
    <location>
        <begin position="328"/>
        <end position="538"/>
    </location>
</feature>
<protein>
    <submittedName>
        <fullName evidence="3">M28 family peptidase</fullName>
    </submittedName>
</protein>
<keyword evidence="1" id="KW-0732">Signal</keyword>
<accession>A0ABS0I1H7</accession>
<feature type="chain" id="PRO_5045755183" evidence="1">
    <location>
        <begin position="21"/>
        <end position="645"/>
    </location>
</feature>
<name>A0ABS0I1H7_9BACT</name>
<dbReference type="InterPro" id="IPR045175">
    <property type="entry name" value="M28_fam"/>
</dbReference>
<dbReference type="PANTHER" id="PTHR12147">
    <property type="entry name" value="METALLOPEPTIDASE M28 FAMILY MEMBER"/>
    <property type="match status" value="1"/>
</dbReference>
<comment type="caution">
    <text evidence="3">The sequence shown here is derived from an EMBL/GenBank/DDBJ whole genome shotgun (WGS) entry which is preliminary data.</text>
</comment>
<sequence>MSKHIPLAVALLLAAGTVSAQSGKVKVKTKPGKTPTAATATAAAPTDWSVTYANGITAEGLRQDLTVLASDAYEGRETGKKGQKMAADYIAKAFAADGLAGPVAGGDNPYLQHFGMKRTSLDLPASTVKVGGQSFQGKRDFYAVMTKAFATPVALQPVFVGYGIKEDKYSDFATAVDYKGKDIVLLAGEPLNAQGKSLLGTEGKPSPYAPATLAGLGARRRAIFPLGARTIILVMPTAEAFAAAPKGFEQIIDREDLEFDDAKEKPGGFNILVVSPEMGAKLLGTTPAGLDKYRQSVAKAGKAVASPFKPAAATAQAVIKTEPFTTENVLGYLEGTDKKDEVLVVSAHYDHLGIKDGVVFNGADDDGSGTSSVLAMARAFAQAKKDGHGPRRSILFLANTGEEEGLLGSQYYTEHPIFPLASTVTDLNIDMVGRVDSLHAGKGDYVYLVGDDRLSDELHTLSEATNQQYSPLALDYKYNDPNDPERIYYRSDHYNFAKHNVPVIFYTSGDHKQYHKATDDVDLIDFPAMARRDQLIFHTAWALANRDTRVALKPEFLSTGFTPAAADLDRYVGTYATPKIPLKITFTKEGNTLKSQATGQPAFTLEPVSKDVFKFDQAGIRVEFAADQPTFKLKQGGGEFEFKKE</sequence>
<dbReference type="EMBL" id="JADQDM010000002">
    <property type="protein sequence ID" value="MBF9220794.1"/>
    <property type="molecule type" value="Genomic_DNA"/>
</dbReference>
<organism evidence="3 4">
    <name type="scientific">Hymenobacter ruricola</name>
    <dbReference type="NCBI Taxonomy" id="2791023"/>
    <lineage>
        <taxon>Bacteria</taxon>
        <taxon>Pseudomonadati</taxon>
        <taxon>Bacteroidota</taxon>
        <taxon>Cytophagia</taxon>
        <taxon>Cytophagales</taxon>
        <taxon>Hymenobacteraceae</taxon>
        <taxon>Hymenobacter</taxon>
    </lineage>
</organism>
<evidence type="ECO:0000256" key="1">
    <source>
        <dbReference type="SAM" id="SignalP"/>
    </source>
</evidence>
<dbReference type="Pfam" id="PF04389">
    <property type="entry name" value="Peptidase_M28"/>
    <property type="match status" value="1"/>
</dbReference>
<dbReference type="Proteomes" id="UP000618931">
    <property type="component" value="Unassembled WGS sequence"/>
</dbReference>
<gene>
    <name evidence="3" type="ORF">I2H31_06745</name>
</gene>
<dbReference type="RefSeq" id="WP_196292228.1">
    <property type="nucleotide sequence ID" value="NZ_JADQDM010000002.1"/>
</dbReference>
<proteinExistence type="predicted"/>
<feature type="signal peptide" evidence="1">
    <location>
        <begin position="1"/>
        <end position="20"/>
    </location>
</feature>
<evidence type="ECO:0000259" key="2">
    <source>
        <dbReference type="Pfam" id="PF04389"/>
    </source>
</evidence>
<evidence type="ECO:0000313" key="3">
    <source>
        <dbReference type="EMBL" id="MBF9220794.1"/>
    </source>
</evidence>
<dbReference type="PANTHER" id="PTHR12147:SF26">
    <property type="entry name" value="PEPTIDASE M28 DOMAIN-CONTAINING PROTEIN"/>
    <property type="match status" value="1"/>
</dbReference>
<dbReference type="Gene3D" id="3.40.630.10">
    <property type="entry name" value="Zn peptidases"/>
    <property type="match status" value="1"/>
</dbReference>
<reference evidence="3 4" key="1">
    <citation type="submission" date="2020-11" db="EMBL/GenBank/DDBJ databases">
        <authorList>
            <person name="Kim M.K."/>
        </authorList>
    </citation>
    <scope>NUCLEOTIDE SEQUENCE [LARGE SCALE GENOMIC DNA]</scope>
    <source>
        <strain evidence="3 4">BT662</strain>
    </source>
</reference>
<keyword evidence="4" id="KW-1185">Reference proteome</keyword>